<sequence length="341" mass="37124">MKACIFGASGYTGAELVKILHKHPKFELVNCYVSEGSADKNKRISDLHAFLDLSCNHILQGVGEADLAEIATQHDAIFLALPHEVSHHWAAKLLNTNTLNTNTKVFDLSGAYRISDLAVFENAYAFPNAYPTLADKAVYGLAEWNYEAISNAQLVAVPGCYPTASLTALKPIVDSAFLADNCIPVINATSGVSGAGRKASMTTSFYEVSLCAYGVLNHRHMPEIEEHARTQVIFTPHLGAFKRGILATTTMFLKEGISETDVANAYTNAYARSNIVRLRNSWPKVDEVANTPYCDVYWKFDPTKRCLVVCTAIDNLLKGAASQAVQCANLAFNLPDDAGLL</sequence>
<evidence type="ECO:0000256" key="6">
    <source>
        <dbReference type="ARBA" id="ARBA00050557"/>
    </source>
</evidence>
<dbReference type="Gene3D" id="3.40.50.720">
    <property type="entry name" value="NAD(P)-binding Rossmann-like Domain"/>
    <property type="match status" value="1"/>
</dbReference>
<dbReference type="Gene3D" id="3.30.360.10">
    <property type="entry name" value="Dihydrodipicolinate Reductase, domain 2"/>
    <property type="match status" value="1"/>
</dbReference>
<feature type="domain" description="Semialdehyde dehydrogenase NAD-binding" evidence="9">
    <location>
        <begin position="2"/>
        <end position="152"/>
    </location>
</feature>
<dbReference type="InterPro" id="IPR050085">
    <property type="entry name" value="AGPR"/>
</dbReference>
<dbReference type="FunFam" id="3.30.360.10:FF:000014">
    <property type="entry name" value="N-acetyl-gamma-glutamyl-phosphate reductase"/>
    <property type="match status" value="1"/>
</dbReference>
<dbReference type="PANTHER" id="PTHR32338">
    <property type="entry name" value="N-ACETYL-GAMMA-GLUTAMYL-PHOSPHATE REDUCTASE, CHLOROPLASTIC-RELATED-RELATED"/>
    <property type="match status" value="1"/>
</dbReference>
<comment type="function">
    <text evidence="7">Catalyzes the NADPH-dependent reduction of N-acetyl-5-glutamyl phosphate to yield N-acetyl-L-glutamate 5-semialdehyde.</text>
</comment>
<dbReference type="PANTHER" id="PTHR32338:SF10">
    <property type="entry name" value="N-ACETYL-GAMMA-GLUTAMYL-PHOSPHATE REDUCTASE, CHLOROPLASTIC-RELATED"/>
    <property type="match status" value="1"/>
</dbReference>
<keyword evidence="2 7" id="KW-0055">Arginine biosynthesis</keyword>
<dbReference type="EC" id="1.2.1.38" evidence="7"/>
<comment type="caution">
    <text evidence="10">The sequence shown here is derived from an EMBL/GenBank/DDBJ whole genome shotgun (WGS) entry which is preliminary data.</text>
</comment>
<dbReference type="Proteomes" id="UP001156601">
    <property type="component" value="Unassembled WGS sequence"/>
</dbReference>
<evidence type="ECO:0000256" key="4">
    <source>
        <dbReference type="ARBA" id="ARBA00022857"/>
    </source>
</evidence>
<dbReference type="GO" id="GO:0070401">
    <property type="term" value="F:NADP+ binding"/>
    <property type="evidence" value="ECO:0007669"/>
    <property type="project" value="InterPro"/>
</dbReference>
<dbReference type="EMBL" id="BSOT01000009">
    <property type="protein sequence ID" value="GLR72328.1"/>
    <property type="molecule type" value="Genomic_DNA"/>
</dbReference>
<dbReference type="CDD" id="cd23934">
    <property type="entry name" value="AGPR_1_C"/>
    <property type="match status" value="1"/>
</dbReference>
<dbReference type="CDD" id="cd17895">
    <property type="entry name" value="AGPR_1_N"/>
    <property type="match status" value="1"/>
</dbReference>
<reference evidence="10" key="2">
    <citation type="submission" date="2023-01" db="EMBL/GenBank/DDBJ databases">
        <title>Draft genome sequence of Agaribacter marinus strain NBRC 110023.</title>
        <authorList>
            <person name="Sun Q."/>
            <person name="Mori K."/>
        </authorList>
    </citation>
    <scope>NUCLEOTIDE SEQUENCE</scope>
    <source>
        <strain evidence="10">NBRC 110023</strain>
    </source>
</reference>
<dbReference type="InterPro" id="IPR036291">
    <property type="entry name" value="NAD(P)-bd_dom_sf"/>
</dbReference>
<evidence type="ECO:0000256" key="5">
    <source>
        <dbReference type="ARBA" id="ARBA00023002"/>
    </source>
</evidence>
<comment type="subcellular location">
    <subcellularLocation>
        <location evidence="7">Cytoplasm</location>
    </subcellularLocation>
</comment>
<keyword evidence="3 7" id="KW-0028">Amino-acid biosynthesis</keyword>
<dbReference type="RefSeq" id="WP_284218746.1">
    <property type="nucleotide sequence ID" value="NZ_BSOT01000009.1"/>
</dbReference>
<dbReference type="AlphaFoldDB" id="A0AA37SZ35"/>
<dbReference type="NCBIfam" id="TIGR01850">
    <property type="entry name" value="argC"/>
    <property type="match status" value="1"/>
</dbReference>
<evidence type="ECO:0000256" key="2">
    <source>
        <dbReference type="ARBA" id="ARBA00022571"/>
    </source>
</evidence>
<evidence type="ECO:0000313" key="10">
    <source>
        <dbReference type="EMBL" id="GLR72328.1"/>
    </source>
</evidence>
<dbReference type="InterPro" id="IPR058924">
    <property type="entry name" value="AGPR_dimerisation_dom"/>
</dbReference>
<keyword evidence="4 7" id="KW-0521">NADP</keyword>
<dbReference type="GO" id="GO:0005737">
    <property type="term" value="C:cytoplasm"/>
    <property type="evidence" value="ECO:0007669"/>
    <property type="project" value="UniProtKB-SubCell"/>
</dbReference>
<dbReference type="GO" id="GO:0006526">
    <property type="term" value="P:L-arginine biosynthetic process"/>
    <property type="evidence" value="ECO:0007669"/>
    <property type="project" value="UniProtKB-UniRule"/>
</dbReference>
<dbReference type="HAMAP" id="MF_00150">
    <property type="entry name" value="ArgC_type1"/>
    <property type="match status" value="1"/>
</dbReference>
<protein>
    <recommendedName>
        <fullName evidence="7">N-acetyl-gamma-glutamyl-phosphate reductase</fullName>
        <shortName evidence="7">AGPR</shortName>
        <ecNumber evidence="7">1.2.1.38</ecNumber>
    </recommendedName>
    <alternativeName>
        <fullName evidence="7">N-acetyl-glutamate semialdehyde dehydrogenase</fullName>
        <shortName evidence="7">NAGSA dehydrogenase</shortName>
    </alternativeName>
</protein>
<comment type="similarity">
    <text evidence="7">Belongs to the NAGSA dehydrogenase family. Type 1 subfamily.</text>
</comment>
<comment type="catalytic activity">
    <reaction evidence="6 7">
        <text>N-acetyl-L-glutamate 5-semialdehyde + phosphate + NADP(+) = N-acetyl-L-glutamyl 5-phosphate + NADPH + H(+)</text>
        <dbReference type="Rhea" id="RHEA:21588"/>
        <dbReference type="ChEBI" id="CHEBI:15378"/>
        <dbReference type="ChEBI" id="CHEBI:29123"/>
        <dbReference type="ChEBI" id="CHEBI:43474"/>
        <dbReference type="ChEBI" id="CHEBI:57783"/>
        <dbReference type="ChEBI" id="CHEBI:57936"/>
        <dbReference type="ChEBI" id="CHEBI:58349"/>
        <dbReference type="EC" id="1.2.1.38"/>
    </reaction>
</comment>
<reference evidence="10" key="1">
    <citation type="journal article" date="2014" name="Int. J. Syst. Evol. Microbiol.">
        <title>Complete genome sequence of Corynebacterium casei LMG S-19264T (=DSM 44701T), isolated from a smear-ripened cheese.</title>
        <authorList>
            <consortium name="US DOE Joint Genome Institute (JGI-PGF)"/>
            <person name="Walter F."/>
            <person name="Albersmeier A."/>
            <person name="Kalinowski J."/>
            <person name="Ruckert C."/>
        </authorList>
    </citation>
    <scope>NUCLEOTIDE SEQUENCE</scope>
    <source>
        <strain evidence="10">NBRC 110023</strain>
    </source>
</reference>
<keyword evidence="11" id="KW-1185">Reference proteome</keyword>
<dbReference type="Pfam" id="PF01118">
    <property type="entry name" value="Semialdhyde_dh"/>
    <property type="match status" value="1"/>
</dbReference>
<organism evidence="10 11">
    <name type="scientific">Agaribacter marinus</name>
    <dbReference type="NCBI Taxonomy" id="1431249"/>
    <lineage>
        <taxon>Bacteria</taxon>
        <taxon>Pseudomonadati</taxon>
        <taxon>Pseudomonadota</taxon>
        <taxon>Gammaproteobacteria</taxon>
        <taxon>Alteromonadales</taxon>
        <taxon>Alteromonadaceae</taxon>
        <taxon>Agaribacter</taxon>
    </lineage>
</organism>
<name>A0AA37SZ35_9ALTE</name>
<gene>
    <name evidence="7 10" type="primary">argC</name>
    <name evidence="10" type="ORF">GCM10007852_32360</name>
</gene>
<evidence type="ECO:0000256" key="1">
    <source>
        <dbReference type="ARBA" id="ARBA00004862"/>
    </source>
</evidence>
<proteinExistence type="inferred from homology"/>
<evidence type="ECO:0000256" key="8">
    <source>
        <dbReference type="PROSITE-ProRule" id="PRU10010"/>
    </source>
</evidence>
<dbReference type="Pfam" id="PF22698">
    <property type="entry name" value="Semialdhyde_dhC_1"/>
    <property type="match status" value="1"/>
</dbReference>
<evidence type="ECO:0000259" key="9">
    <source>
        <dbReference type="SMART" id="SM00859"/>
    </source>
</evidence>
<keyword evidence="7" id="KW-0963">Cytoplasm</keyword>
<dbReference type="GO" id="GO:0051287">
    <property type="term" value="F:NAD binding"/>
    <property type="evidence" value="ECO:0007669"/>
    <property type="project" value="InterPro"/>
</dbReference>
<dbReference type="InterPro" id="IPR000706">
    <property type="entry name" value="AGPR_type-1"/>
</dbReference>
<dbReference type="PROSITE" id="PS01224">
    <property type="entry name" value="ARGC"/>
    <property type="match status" value="1"/>
</dbReference>
<evidence type="ECO:0000256" key="7">
    <source>
        <dbReference type="HAMAP-Rule" id="MF_00150"/>
    </source>
</evidence>
<evidence type="ECO:0000313" key="11">
    <source>
        <dbReference type="Proteomes" id="UP001156601"/>
    </source>
</evidence>
<dbReference type="InterPro" id="IPR023013">
    <property type="entry name" value="AGPR_AS"/>
</dbReference>
<comment type="pathway">
    <text evidence="1 7">Amino-acid biosynthesis; L-arginine biosynthesis; N(2)-acetyl-L-ornithine from L-glutamate: step 3/4.</text>
</comment>
<keyword evidence="5 7" id="KW-0560">Oxidoreductase</keyword>
<dbReference type="InterPro" id="IPR000534">
    <property type="entry name" value="Semialdehyde_DH_NAD-bd"/>
</dbReference>
<dbReference type="SUPFAM" id="SSF55347">
    <property type="entry name" value="Glyceraldehyde-3-phosphate dehydrogenase-like, C-terminal domain"/>
    <property type="match status" value="1"/>
</dbReference>
<dbReference type="SMART" id="SM00859">
    <property type="entry name" value="Semialdhyde_dh"/>
    <property type="match status" value="1"/>
</dbReference>
<accession>A0AA37SZ35</accession>
<dbReference type="GO" id="GO:0003942">
    <property type="term" value="F:N-acetyl-gamma-glutamyl-phosphate reductase activity"/>
    <property type="evidence" value="ECO:0007669"/>
    <property type="project" value="UniProtKB-UniRule"/>
</dbReference>
<evidence type="ECO:0000256" key="3">
    <source>
        <dbReference type="ARBA" id="ARBA00022605"/>
    </source>
</evidence>
<dbReference type="SUPFAM" id="SSF51735">
    <property type="entry name" value="NAD(P)-binding Rossmann-fold domains"/>
    <property type="match status" value="1"/>
</dbReference>
<feature type="active site" evidence="7 8">
    <location>
        <position position="160"/>
    </location>
</feature>